<evidence type="ECO:0000256" key="4">
    <source>
        <dbReference type="ARBA" id="ARBA00022692"/>
    </source>
</evidence>
<proteinExistence type="evidence at transcript level"/>
<dbReference type="GO" id="GO:0005794">
    <property type="term" value="C:Golgi apparatus"/>
    <property type="evidence" value="ECO:0007669"/>
    <property type="project" value="TreeGrafter"/>
</dbReference>
<comment type="subcellular location">
    <subcellularLocation>
        <location evidence="1 10">Endoplasmic reticulum membrane</location>
        <topology evidence="1 10">Multi-pass membrane protein</topology>
    </subcellularLocation>
</comment>
<organism evidence="11">
    <name type="scientific">Ixodes ricinus</name>
    <name type="common">Common tick</name>
    <name type="synonym">Acarus ricinus</name>
    <dbReference type="NCBI Taxonomy" id="34613"/>
    <lineage>
        <taxon>Eukaryota</taxon>
        <taxon>Metazoa</taxon>
        <taxon>Ecdysozoa</taxon>
        <taxon>Arthropoda</taxon>
        <taxon>Chelicerata</taxon>
        <taxon>Arachnida</taxon>
        <taxon>Acari</taxon>
        <taxon>Parasitiformes</taxon>
        <taxon>Ixodida</taxon>
        <taxon>Ixodoidea</taxon>
        <taxon>Ixodidae</taxon>
        <taxon>Ixodinae</taxon>
        <taxon>Ixodes</taxon>
    </lineage>
</organism>
<evidence type="ECO:0000256" key="3">
    <source>
        <dbReference type="ARBA" id="ARBA00022448"/>
    </source>
</evidence>
<keyword evidence="4 10" id="KW-0812">Transmembrane</keyword>
<dbReference type="EMBL" id="GEFM01001980">
    <property type="protein sequence ID" value="JAP73816.1"/>
    <property type="molecule type" value="mRNA"/>
</dbReference>
<dbReference type="GO" id="GO:0006665">
    <property type="term" value="P:sphingolipid metabolic process"/>
    <property type="evidence" value="ECO:0007669"/>
    <property type="project" value="TreeGrafter"/>
</dbReference>
<keyword evidence="8 10" id="KW-0443">Lipid metabolism</keyword>
<keyword evidence="7 10" id="KW-0445">Lipid transport</keyword>
<evidence type="ECO:0000256" key="2">
    <source>
        <dbReference type="ARBA" id="ARBA00009187"/>
    </source>
</evidence>
<evidence type="ECO:0000256" key="10">
    <source>
        <dbReference type="RuleBase" id="RU368065"/>
    </source>
</evidence>
<evidence type="ECO:0000313" key="11">
    <source>
        <dbReference type="EMBL" id="JAP73816.1"/>
    </source>
</evidence>
<dbReference type="GO" id="GO:0016125">
    <property type="term" value="P:sterol metabolic process"/>
    <property type="evidence" value="ECO:0007669"/>
    <property type="project" value="UniProtKB-UniRule"/>
</dbReference>
<reference evidence="11" key="1">
    <citation type="submission" date="2016-02" db="EMBL/GenBank/DDBJ databases">
        <title>RNAseq analyses of the midgut from blood- or serum-fed Ixodes ricinus ticks.</title>
        <authorList>
            <person name="Perner J."/>
            <person name="Provaznik J."/>
            <person name="Schrenkova J."/>
            <person name="Urbanova V."/>
            <person name="Ribeiro J.M."/>
            <person name="Kopacek P."/>
        </authorList>
    </citation>
    <scope>NUCLEOTIDE SEQUENCE</scope>
    <source>
        <tissue evidence="11">Gut</tissue>
    </source>
</reference>
<comment type="function">
    <text evidence="10">Mediator of sterol homeostasis involved in sterol uptake, trafficking and distribution into membranes.</text>
</comment>
<dbReference type="GO" id="GO:0097036">
    <property type="term" value="P:regulation of plasma membrane sterol distribution"/>
    <property type="evidence" value="ECO:0007669"/>
    <property type="project" value="UniProtKB-UniRule"/>
</dbReference>
<keyword evidence="5 10" id="KW-0256">Endoplasmic reticulum</keyword>
<name>A0A131Y6W2_IXORI</name>
<feature type="transmembrane region" description="Helical" evidence="10">
    <location>
        <begin position="140"/>
        <end position="160"/>
    </location>
</feature>
<keyword evidence="9 10" id="KW-0472">Membrane</keyword>
<dbReference type="AlphaFoldDB" id="A0A131Y6W2"/>
<dbReference type="GO" id="GO:0032366">
    <property type="term" value="P:intracellular sterol transport"/>
    <property type="evidence" value="ECO:0007669"/>
    <property type="project" value="UniProtKB-UniRule"/>
</dbReference>
<dbReference type="GO" id="GO:0005789">
    <property type="term" value="C:endoplasmic reticulum membrane"/>
    <property type="evidence" value="ECO:0007669"/>
    <property type="project" value="UniProtKB-SubCell"/>
</dbReference>
<comment type="similarity">
    <text evidence="2 10">Belongs to the ARV1 family.</text>
</comment>
<evidence type="ECO:0000256" key="7">
    <source>
        <dbReference type="ARBA" id="ARBA00023055"/>
    </source>
</evidence>
<dbReference type="GO" id="GO:0032541">
    <property type="term" value="C:cortical endoplasmic reticulum"/>
    <property type="evidence" value="ECO:0007669"/>
    <property type="project" value="TreeGrafter"/>
</dbReference>
<dbReference type="PANTHER" id="PTHR14467">
    <property type="entry name" value="ARV1"/>
    <property type="match status" value="1"/>
</dbReference>
<protein>
    <recommendedName>
        <fullName evidence="10">Protein ARV</fullName>
    </recommendedName>
</protein>
<dbReference type="PANTHER" id="PTHR14467:SF0">
    <property type="entry name" value="PROTEIN ARV1"/>
    <property type="match status" value="1"/>
</dbReference>
<feature type="transmembrane region" description="Helical" evidence="10">
    <location>
        <begin position="104"/>
        <end position="128"/>
    </location>
</feature>
<sequence>MKTSYVCIHCGEKQQQLYKRYGPDLLKLSRCSKCNHTVDEYIEMELSIVFIDAVLQKLEAYRHLIFNVGVERPWKLAVFFLLGEALELWMSRQQGAGAGQGLEWHFYLTCLFLVASNAVFLALVVALVNLCVKACNRKHLAWALVLCSYGKLLALPATLWGCDRSQAHLLVTAFFLCSQVQACRVVSGAGRSWTAVVVATSYLLQQAAVVWASPILRLSDYAGPQETD</sequence>
<evidence type="ECO:0000256" key="6">
    <source>
        <dbReference type="ARBA" id="ARBA00022989"/>
    </source>
</evidence>
<evidence type="ECO:0000256" key="5">
    <source>
        <dbReference type="ARBA" id="ARBA00022824"/>
    </source>
</evidence>
<dbReference type="InterPro" id="IPR007290">
    <property type="entry name" value="Arv1"/>
</dbReference>
<keyword evidence="3 10" id="KW-0813">Transport</keyword>
<keyword evidence="6 10" id="KW-1133">Transmembrane helix</keyword>
<comment type="caution">
    <text evidence="10">Lacks conserved residue(s) required for the propagation of feature annotation.</text>
</comment>
<dbReference type="Pfam" id="PF04161">
    <property type="entry name" value="Arv1"/>
    <property type="match status" value="1"/>
</dbReference>
<evidence type="ECO:0000256" key="9">
    <source>
        <dbReference type="ARBA" id="ARBA00023136"/>
    </source>
</evidence>
<evidence type="ECO:0000256" key="8">
    <source>
        <dbReference type="ARBA" id="ARBA00023098"/>
    </source>
</evidence>
<evidence type="ECO:0000256" key="1">
    <source>
        <dbReference type="ARBA" id="ARBA00004477"/>
    </source>
</evidence>
<accession>A0A131Y6W2</accession>